<sequence>MCNIYRLYVYGLLLYICFGFFGRVLAFLSGHLPRTAFPLRRPLDGCGKSASRRSRVASLSLKGDYGSNIIAKRVAHWENGAAKAWNPPGLRDSRLYSMLDEYKRDNVVEIDKRRAEMSIAGRVKKIFEELTEYVESLLRLETHAPPIVCLVASCAYLVPYFDVTQVSKWSEYRKESGATNGSWACHSLLSVLATFCR</sequence>
<dbReference type="EMBL" id="CP001669">
    <property type="protein sequence ID" value="AFZ79905.1"/>
    <property type="molecule type" value="Genomic_DNA"/>
</dbReference>
<dbReference type="RefSeq" id="XP_004829571.1">
    <property type="nucleotide sequence ID" value="XM_004829514.1"/>
</dbReference>
<dbReference type="KEGG" id="beq:BEWA_027540"/>
<organism evidence="2 3">
    <name type="scientific">Theileria equi strain WA</name>
    <dbReference type="NCBI Taxonomy" id="1537102"/>
    <lineage>
        <taxon>Eukaryota</taxon>
        <taxon>Sar</taxon>
        <taxon>Alveolata</taxon>
        <taxon>Apicomplexa</taxon>
        <taxon>Aconoidasida</taxon>
        <taxon>Piroplasmida</taxon>
        <taxon>Theileriidae</taxon>
        <taxon>Theileria</taxon>
    </lineage>
</organism>
<evidence type="ECO:0000313" key="3">
    <source>
        <dbReference type="Proteomes" id="UP000031512"/>
    </source>
</evidence>
<dbReference type="Proteomes" id="UP000031512">
    <property type="component" value="Chromosome 1"/>
</dbReference>
<keyword evidence="1" id="KW-0472">Membrane</keyword>
<dbReference type="VEuPathDB" id="PiroplasmaDB:BEWA_027540"/>
<proteinExistence type="predicted"/>
<keyword evidence="1" id="KW-1133">Transmembrane helix</keyword>
<feature type="transmembrane region" description="Helical" evidence="1">
    <location>
        <begin position="7"/>
        <end position="28"/>
    </location>
</feature>
<protein>
    <submittedName>
        <fullName evidence="2">Signal peptide-containing protein</fullName>
    </submittedName>
</protein>
<evidence type="ECO:0000256" key="1">
    <source>
        <dbReference type="SAM" id="Phobius"/>
    </source>
</evidence>
<keyword evidence="1" id="KW-0812">Transmembrane</keyword>
<dbReference type="AlphaFoldDB" id="L0AWJ3"/>
<accession>L0AWJ3</accession>
<dbReference type="GeneID" id="15807109"/>
<keyword evidence="3" id="KW-1185">Reference proteome</keyword>
<gene>
    <name evidence="2" type="ORF">BEWA_027540</name>
</gene>
<name>L0AWJ3_THEEQ</name>
<reference evidence="2 3" key="1">
    <citation type="journal article" date="2012" name="BMC Genomics">
        <title>Comparative genomic analysis and phylogenetic position of Theileria equi.</title>
        <authorList>
            <person name="Kappmeyer L.S."/>
            <person name="Thiagarajan M."/>
            <person name="Herndon D.R."/>
            <person name="Ramsay J.D."/>
            <person name="Caler E."/>
            <person name="Djikeng A."/>
            <person name="Gillespie J.J."/>
            <person name="Lau A.O."/>
            <person name="Roalson E.H."/>
            <person name="Silva J.C."/>
            <person name="Silva M.G."/>
            <person name="Suarez C.E."/>
            <person name="Ueti M.W."/>
            <person name="Nene V.M."/>
            <person name="Mealey R.H."/>
            <person name="Knowles D.P."/>
            <person name="Brayton K.A."/>
        </authorList>
    </citation>
    <scope>NUCLEOTIDE SEQUENCE [LARGE SCALE GENOMIC DNA]</scope>
    <source>
        <strain evidence="2 3">WA</strain>
    </source>
</reference>
<evidence type="ECO:0000313" key="2">
    <source>
        <dbReference type="EMBL" id="AFZ79905.1"/>
    </source>
</evidence>